<reference evidence="3 4" key="1">
    <citation type="submission" date="2020-03" db="EMBL/GenBank/DDBJ databases">
        <title>Genomic Encyclopedia of Type Strains, Phase IV (KMG-IV): sequencing the most valuable type-strain genomes for metagenomic binning, comparative biology and taxonomic classification.</title>
        <authorList>
            <person name="Goeker M."/>
        </authorList>
    </citation>
    <scope>NUCLEOTIDE SEQUENCE [LARGE SCALE GENOMIC DNA]</scope>
    <source>
        <strain evidence="3 4">DSM 29762</strain>
    </source>
</reference>
<dbReference type="Proteomes" id="UP000590442">
    <property type="component" value="Unassembled WGS sequence"/>
</dbReference>
<keyword evidence="1" id="KW-0472">Membrane</keyword>
<dbReference type="GO" id="GO:0016020">
    <property type="term" value="C:membrane"/>
    <property type="evidence" value="ECO:0007669"/>
    <property type="project" value="InterPro"/>
</dbReference>
<protein>
    <submittedName>
        <fullName evidence="3">Sensor histidine kinase YesM</fullName>
    </submittedName>
</protein>
<dbReference type="RefSeq" id="WP_167963207.1">
    <property type="nucleotide sequence ID" value="NZ_JAATJJ010000001.1"/>
</dbReference>
<keyword evidence="4" id="KW-1185">Reference proteome</keyword>
<dbReference type="InterPro" id="IPR050640">
    <property type="entry name" value="Bact_2-comp_sensor_kinase"/>
</dbReference>
<dbReference type="PANTHER" id="PTHR34220">
    <property type="entry name" value="SENSOR HISTIDINE KINASE YPDA"/>
    <property type="match status" value="1"/>
</dbReference>
<comment type="caution">
    <text evidence="3">The sequence shown here is derived from an EMBL/GenBank/DDBJ whole genome shotgun (WGS) entry which is preliminary data.</text>
</comment>
<dbReference type="GO" id="GO:0000155">
    <property type="term" value="F:phosphorelay sensor kinase activity"/>
    <property type="evidence" value="ECO:0007669"/>
    <property type="project" value="InterPro"/>
</dbReference>
<keyword evidence="1" id="KW-1133">Transmembrane helix</keyword>
<feature type="transmembrane region" description="Helical" evidence="1">
    <location>
        <begin position="116"/>
        <end position="137"/>
    </location>
</feature>
<feature type="transmembrane region" description="Helical" evidence="1">
    <location>
        <begin position="49"/>
        <end position="66"/>
    </location>
</feature>
<dbReference type="Pfam" id="PF06580">
    <property type="entry name" value="His_kinase"/>
    <property type="match status" value="1"/>
</dbReference>
<dbReference type="AlphaFoldDB" id="A0A846R226"/>
<feature type="transmembrane region" description="Helical" evidence="1">
    <location>
        <begin position="12"/>
        <end position="29"/>
    </location>
</feature>
<organism evidence="3 4">
    <name type="scientific">Saonia flava</name>
    <dbReference type="NCBI Taxonomy" id="523696"/>
    <lineage>
        <taxon>Bacteria</taxon>
        <taxon>Pseudomonadati</taxon>
        <taxon>Bacteroidota</taxon>
        <taxon>Flavobacteriia</taxon>
        <taxon>Flavobacteriales</taxon>
        <taxon>Flavobacteriaceae</taxon>
        <taxon>Saonia</taxon>
    </lineage>
</organism>
<keyword evidence="1" id="KW-0812">Transmembrane</keyword>
<accession>A0A846R226</accession>
<keyword evidence="3" id="KW-0418">Kinase</keyword>
<evidence type="ECO:0000259" key="2">
    <source>
        <dbReference type="Pfam" id="PF06580"/>
    </source>
</evidence>
<name>A0A846R226_9FLAO</name>
<proteinExistence type="predicted"/>
<dbReference type="PANTHER" id="PTHR34220:SF7">
    <property type="entry name" value="SENSOR HISTIDINE KINASE YPDA"/>
    <property type="match status" value="1"/>
</dbReference>
<dbReference type="EMBL" id="JAATJJ010000001">
    <property type="protein sequence ID" value="NJB71434.1"/>
    <property type="molecule type" value="Genomic_DNA"/>
</dbReference>
<evidence type="ECO:0000313" key="3">
    <source>
        <dbReference type="EMBL" id="NJB71434.1"/>
    </source>
</evidence>
<evidence type="ECO:0000313" key="4">
    <source>
        <dbReference type="Proteomes" id="UP000590442"/>
    </source>
</evidence>
<dbReference type="InterPro" id="IPR010559">
    <property type="entry name" value="Sig_transdc_His_kin_internal"/>
</dbReference>
<feature type="transmembrane region" description="Helical" evidence="1">
    <location>
        <begin position="78"/>
        <end position="96"/>
    </location>
</feature>
<sequence>MAFHLQRHKKTLIHISFWCVYASVFLYRISTIDNGEETNWPRTLKDFSFHMSVTVILSYLNYYIFLPRFLKDRNLKRYVFQFFPIFLGLWYFLLLGKRYIIDGFTHNREWMYEPRFIIQLFFGAIFVVIFVGLLKFVEDWFELESRKKKLENEQLASELRFLKAQINPHFLFNTLNNLYYLAFTKSPNTTEVIAKLSDMMRYMMYDSNHFRVPLEKEIEYIKNYIGLEKLRMDNKVKINLKLEGNTSGVSVAPLIFITFLENAFKHGVSNSDTQSWVEVFVKIDGKKCLYTVKNGKISESNKTVKEKYGIGLKNVKRRLDLNYEDNYELKVQDIDDCYCVELKLNLE</sequence>
<gene>
    <name evidence="3" type="ORF">GGR42_001896</name>
</gene>
<feature type="domain" description="Signal transduction histidine kinase internal region" evidence="2">
    <location>
        <begin position="157"/>
        <end position="235"/>
    </location>
</feature>
<evidence type="ECO:0000256" key="1">
    <source>
        <dbReference type="SAM" id="Phobius"/>
    </source>
</evidence>
<keyword evidence="3" id="KW-0808">Transferase</keyword>